<dbReference type="PANTHER" id="PTHR32401:SF49">
    <property type="entry name" value="OS10G0129200 PROTEIN"/>
    <property type="match status" value="1"/>
</dbReference>
<sequence length="208" mass="23392">MALSSLHSFILFNSLLFYFPLSIHSIHFSFPTFDSNTQGGLEYQGDASLQNGFIQLTRNRVDQSIGHSTGRVTYHERLHLWDPITCGLADFTTRFSFVIEHVNSSADGTNKYESGDGFAFFFSPNSTRPLNSTGGYLGLVNQSSVFDSSANPFVAIEFDTFKNDWDTDANQVGMAGPGSIRPRMAILFNFLFQFIFQNLSAFFFNLFF</sequence>
<comment type="similarity">
    <text evidence="1">Belongs to the leguminous lectin family.</text>
</comment>
<gene>
    <name evidence="6" type="ORF">QJS04_geneDACA005762</name>
</gene>
<dbReference type="PANTHER" id="PTHR32401">
    <property type="entry name" value="CONCANAVALIN A-LIKE LECTIN FAMILY PROTEIN"/>
    <property type="match status" value="1"/>
</dbReference>
<feature type="domain" description="Legume lectin" evidence="5">
    <location>
        <begin position="26"/>
        <end position="174"/>
    </location>
</feature>
<evidence type="ECO:0000313" key="6">
    <source>
        <dbReference type="EMBL" id="KAK1276227.1"/>
    </source>
</evidence>
<evidence type="ECO:0000256" key="1">
    <source>
        <dbReference type="ARBA" id="ARBA00007606"/>
    </source>
</evidence>
<dbReference type="EMBL" id="JAUJYN010000003">
    <property type="protein sequence ID" value="KAK1276227.1"/>
    <property type="molecule type" value="Genomic_DNA"/>
</dbReference>
<dbReference type="SUPFAM" id="SSF49899">
    <property type="entry name" value="Concanavalin A-like lectins/glucanases"/>
    <property type="match status" value="1"/>
</dbReference>
<evidence type="ECO:0000256" key="4">
    <source>
        <dbReference type="SAM" id="SignalP"/>
    </source>
</evidence>
<keyword evidence="3" id="KW-0812">Transmembrane</keyword>
<keyword evidence="4" id="KW-0732">Signal</keyword>
<proteinExistence type="inferred from homology"/>
<evidence type="ECO:0000313" key="7">
    <source>
        <dbReference type="Proteomes" id="UP001179952"/>
    </source>
</evidence>
<keyword evidence="7" id="KW-1185">Reference proteome</keyword>
<evidence type="ECO:0000256" key="2">
    <source>
        <dbReference type="ARBA" id="ARBA00022734"/>
    </source>
</evidence>
<dbReference type="GO" id="GO:0030246">
    <property type="term" value="F:carbohydrate binding"/>
    <property type="evidence" value="ECO:0007669"/>
    <property type="project" value="UniProtKB-KW"/>
</dbReference>
<feature type="transmembrane region" description="Helical" evidence="3">
    <location>
        <begin position="186"/>
        <end position="207"/>
    </location>
</feature>
<keyword evidence="3" id="KW-0472">Membrane</keyword>
<feature type="chain" id="PRO_5043664584" description="Legume lectin domain-containing protein" evidence="4">
    <location>
        <begin position="26"/>
        <end position="208"/>
    </location>
</feature>
<comment type="caution">
    <text evidence="6">The sequence shown here is derived from an EMBL/GenBank/DDBJ whole genome shotgun (WGS) entry which is preliminary data.</text>
</comment>
<evidence type="ECO:0000256" key="3">
    <source>
        <dbReference type="SAM" id="Phobius"/>
    </source>
</evidence>
<organism evidence="6 7">
    <name type="scientific">Acorus gramineus</name>
    <name type="common">Dwarf sweet flag</name>
    <dbReference type="NCBI Taxonomy" id="55184"/>
    <lineage>
        <taxon>Eukaryota</taxon>
        <taxon>Viridiplantae</taxon>
        <taxon>Streptophyta</taxon>
        <taxon>Embryophyta</taxon>
        <taxon>Tracheophyta</taxon>
        <taxon>Spermatophyta</taxon>
        <taxon>Magnoliopsida</taxon>
        <taxon>Liliopsida</taxon>
        <taxon>Acoraceae</taxon>
        <taxon>Acorus</taxon>
    </lineage>
</organism>
<dbReference type="InterPro" id="IPR001220">
    <property type="entry name" value="Legume_lectin_dom"/>
</dbReference>
<feature type="signal peptide" evidence="4">
    <location>
        <begin position="1"/>
        <end position="25"/>
    </location>
</feature>
<name>A0AAV9BIK0_ACOGR</name>
<dbReference type="AlphaFoldDB" id="A0AAV9BIK0"/>
<keyword evidence="2" id="KW-0430">Lectin</keyword>
<evidence type="ECO:0000259" key="5">
    <source>
        <dbReference type="Pfam" id="PF00139"/>
    </source>
</evidence>
<keyword evidence="3" id="KW-1133">Transmembrane helix</keyword>
<dbReference type="InterPro" id="IPR013320">
    <property type="entry name" value="ConA-like_dom_sf"/>
</dbReference>
<dbReference type="Proteomes" id="UP001179952">
    <property type="component" value="Unassembled WGS sequence"/>
</dbReference>
<dbReference type="Pfam" id="PF00139">
    <property type="entry name" value="Lectin_legB"/>
    <property type="match status" value="1"/>
</dbReference>
<dbReference type="InterPro" id="IPR050258">
    <property type="entry name" value="Leguminous_Lectin"/>
</dbReference>
<dbReference type="Gene3D" id="2.60.120.200">
    <property type="match status" value="1"/>
</dbReference>
<protein>
    <recommendedName>
        <fullName evidence="5">Legume lectin domain-containing protein</fullName>
    </recommendedName>
</protein>
<accession>A0AAV9BIK0</accession>
<reference evidence="6" key="1">
    <citation type="journal article" date="2023" name="Nat. Commun.">
        <title>Diploid and tetraploid genomes of Acorus and the evolution of monocots.</title>
        <authorList>
            <person name="Ma L."/>
            <person name="Liu K.W."/>
            <person name="Li Z."/>
            <person name="Hsiao Y.Y."/>
            <person name="Qi Y."/>
            <person name="Fu T."/>
            <person name="Tang G.D."/>
            <person name="Zhang D."/>
            <person name="Sun W.H."/>
            <person name="Liu D.K."/>
            <person name="Li Y."/>
            <person name="Chen G.Z."/>
            <person name="Liu X.D."/>
            <person name="Liao X.Y."/>
            <person name="Jiang Y.T."/>
            <person name="Yu X."/>
            <person name="Hao Y."/>
            <person name="Huang J."/>
            <person name="Zhao X.W."/>
            <person name="Ke S."/>
            <person name="Chen Y.Y."/>
            <person name="Wu W.L."/>
            <person name="Hsu J.L."/>
            <person name="Lin Y.F."/>
            <person name="Huang M.D."/>
            <person name="Li C.Y."/>
            <person name="Huang L."/>
            <person name="Wang Z.W."/>
            <person name="Zhao X."/>
            <person name="Zhong W.Y."/>
            <person name="Peng D.H."/>
            <person name="Ahmad S."/>
            <person name="Lan S."/>
            <person name="Zhang J.S."/>
            <person name="Tsai W.C."/>
            <person name="Van de Peer Y."/>
            <person name="Liu Z.J."/>
        </authorList>
    </citation>
    <scope>NUCLEOTIDE SEQUENCE</scope>
    <source>
        <strain evidence="6">SCP</strain>
    </source>
</reference>
<reference evidence="6" key="2">
    <citation type="submission" date="2023-06" db="EMBL/GenBank/DDBJ databases">
        <authorList>
            <person name="Ma L."/>
            <person name="Liu K.-W."/>
            <person name="Li Z."/>
            <person name="Hsiao Y.-Y."/>
            <person name="Qi Y."/>
            <person name="Fu T."/>
            <person name="Tang G."/>
            <person name="Zhang D."/>
            <person name="Sun W.-H."/>
            <person name="Liu D.-K."/>
            <person name="Li Y."/>
            <person name="Chen G.-Z."/>
            <person name="Liu X.-D."/>
            <person name="Liao X.-Y."/>
            <person name="Jiang Y.-T."/>
            <person name="Yu X."/>
            <person name="Hao Y."/>
            <person name="Huang J."/>
            <person name="Zhao X.-W."/>
            <person name="Ke S."/>
            <person name="Chen Y.-Y."/>
            <person name="Wu W.-L."/>
            <person name="Hsu J.-L."/>
            <person name="Lin Y.-F."/>
            <person name="Huang M.-D."/>
            <person name="Li C.-Y."/>
            <person name="Huang L."/>
            <person name="Wang Z.-W."/>
            <person name="Zhao X."/>
            <person name="Zhong W.-Y."/>
            <person name="Peng D.-H."/>
            <person name="Ahmad S."/>
            <person name="Lan S."/>
            <person name="Zhang J.-S."/>
            <person name="Tsai W.-C."/>
            <person name="Van De Peer Y."/>
            <person name="Liu Z.-J."/>
        </authorList>
    </citation>
    <scope>NUCLEOTIDE SEQUENCE</scope>
    <source>
        <strain evidence="6">SCP</strain>
        <tissue evidence="6">Leaves</tissue>
    </source>
</reference>